<feature type="transmembrane region" description="Helical" evidence="2">
    <location>
        <begin position="689"/>
        <end position="707"/>
    </location>
</feature>
<feature type="transmembrane region" description="Helical" evidence="2">
    <location>
        <begin position="620"/>
        <end position="637"/>
    </location>
</feature>
<proteinExistence type="predicted"/>
<keyword evidence="2" id="KW-0812">Transmembrane</keyword>
<feature type="transmembrane region" description="Helical" evidence="2">
    <location>
        <begin position="918"/>
        <end position="934"/>
    </location>
</feature>
<accession>A0ABM7LP48</accession>
<protein>
    <recommendedName>
        <fullName evidence="5">Membrane protein DUF2157</fullName>
    </recommendedName>
</protein>
<keyword evidence="2" id="KW-0472">Membrane</keyword>
<feature type="transmembrane region" description="Helical" evidence="2">
    <location>
        <begin position="649"/>
        <end position="669"/>
    </location>
</feature>
<feature type="transmembrane region" description="Helical" evidence="2">
    <location>
        <begin position="230"/>
        <end position="249"/>
    </location>
</feature>
<feature type="transmembrane region" description="Helical" evidence="2">
    <location>
        <begin position="714"/>
        <end position="733"/>
    </location>
</feature>
<evidence type="ECO:0000256" key="1">
    <source>
        <dbReference type="SAM" id="MobiDB-lite"/>
    </source>
</evidence>
<feature type="transmembrane region" description="Helical" evidence="2">
    <location>
        <begin position="316"/>
        <end position="337"/>
    </location>
</feature>
<feature type="transmembrane region" description="Helical" evidence="2">
    <location>
        <begin position="464"/>
        <end position="481"/>
    </location>
</feature>
<sequence>MIRLNVELEGLHKRLRAARNEVITLEAWIGDVAARRNAAAQRVRQAVRAGQAAAPRAVRTGREDPDPEPWGGRPSGVLEERRLTTLTAQNVLFALGGLLLVVAAAVFTAVAWAQVGVVGRAAILAIATGAILAVPPFAVRRGLTGAAETLAAVGLLMILLDGYAAWAVDFLGVRAMAPAAYAAVVCAVASGTAFAYSKLVRLPGPRIAALLLVQPVVPLIAVAADAGVTGWSVALTGVAAVNVAVLWRLRFAPAGAGLVAYVCGSIAAACAAAAAVADLTMARSASGAAAAGGALVLVTAVATGAAVLARHRTAQTVTAGLLTIATCVAVAGWALLISPGTPVLRLAVIALAVAVPAALLRTRLPEPVGQGPWAGALLVATVPAAGVLAATVRAVVSSAEAARPLLAAGWDVTVSGAGWDLPVAAVAVLSAYAILLPTLPRADLALGGLAVVTLLAPAALRLPWWSAAVLGTIVAVVALALAARARDVRGLDVRLAVCVILGGHAVVVAFGAAAVVAGVCATIALAGVGVAVLVRSGPRRADVGAGGLTTGLLAIGPAVWFGLLAVEASATVRVRALLVVTVALCLVARRTPGYVAQVTGVALLFAAGAPLWGILGDDPVSLSAAAGLLLVASLTAVPQGRGPGSLGAAAVLVAGLVVAAGPDLLAVLVDPYRAVGSAWSGVVPEPAPGSWATVAAVLMSAVAAWFSMKALGHAVWAVAPLAGLAIPLTAAAADAPWPAVPLTTLVTGLAGLIAGTLLPVPAPWRTPLLVAFGWLAGAGLAGTTPLQGPMLAAFALLVISGATIGTAARDEPARITGWTVAGLSLSVVAYTAADLATRQPALPVLAAAAVAATLEWFLAARRPREAPALAAVAHSTAVIALLIAGTPARAALIATLWSLVLAIRALRPAEHRAIRARYALAAAACALLGWWLFLTSRHVGTVEIYTVPAALVALAGGWQARRSRLELPSWTAYGPALAAGFLPSLAIIANSDTGDPQYLRRLVLGVGGLVVLIIGARARLQAPVIAGGTVVVLIALHELVRFWDLVPRWVPLAISGLLLVGIATTMEQRRRDVLRLRDAVRRMS</sequence>
<evidence type="ECO:0000313" key="3">
    <source>
        <dbReference type="EMBL" id="BCJ41058.1"/>
    </source>
</evidence>
<feature type="transmembrane region" description="Helical" evidence="2">
    <location>
        <begin position="1025"/>
        <end position="1043"/>
    </location>
</feature>
<feature type="transmembrane region" description="Helical" evidence="2">
    <location>
        <begin position="516"/>
        <end position="534"/>
    </location>
</feature>
<evidence type="ECO:0000256" key="2">
    <source>
        <dbReference type="SAM" id="Phobius"/>
    </source>
</evidence>
<feature type="transmembrane region" description="Helical" evidence="2">
    <location>
        <begin position="790"/>
        <end position="808"/>
    </location>
</feature>
<evidence type="ECO:0000313" key="4">
    <source>
        <dbReference type="Proteomes" id="UP000676967"/>
    </source>
</evidence>
<feature type="transmembrane region" description="Helical" evidence="2">
    <location>
        <begin position="91"/>
        <end position="112"/>
    </location>
</feature>
<dbReference type="InterPro" id="IPR058062">
    <property type="entry name" value="SCO7613_C"/>
</dbReference>
<feature type="transmembrane region" description="Helical" evidence="2">
    <location>
        <begin position="767"/>
        <end position="784"/>
    </location>
</feature>
<gene>
    <name evidence="3" type="ORF">Aiant_17150</name>
</gene>
<feature type="transmembrane region" description="Helical" evidence="2">
    <location>
        <begin position="1049"/>
        <end position="1066"/>
    </location>
</feature>
<feature type="transmembrane region" description="Helical" evidence="2">
    <location>
        <begin position="180"/>
        <end position="200"/>
    </location>
</feature>
<feature type="transmembrane region" description="Helical" evidence="2">
    <location>
        <begin position="815"/>
        <end position="833"/>
    </location>
</feature>
<feature type="transmembrane region" description="Helical" evidence="2">
    <location>
        <begin position="940"/>
        <end position="958"/>
    </location>
</feature>
<feature type="transmembrane region" description="Helical" evidence="2">
    <location>
        <begin position="118"/>
        <end position="138"/>
    </location>
</feature>
<reference evidence="3 4" key="1">
    <citation type="submission" date="2020-08" db="EMBL/GenBank/DDBJ databases">
        <title>Whole genome shotgun sequence of Actinoplanes ianthinogenes NBRC 13996.</title>
        <authorList>
            <person name="Komaki H."/>
            <person name="Tamura T."/>
        </authorList>
    </citation>
    <scope>NUCLEOTIDE SEQUENCE [LARGE SCALE GENOMIC DNA]</scope>
    <source>
        <strain evidence="3 4">NBRC 13996</strain>
    </source>
</reference>
<name>A0ABM7LP48_9ACTN</name>
<feature type="transmembrane region" description="Helical" evidence="2">
    <location>
        <begin position="150"/>
        <end position="168"/>
    </location>
</feature>
<feature type="transmembrane region" description="Helical" evidence="2">
    <location>
        <begin position="256"/>
        <end position="277"/>
    </location>
</feature>
<feature type="transmembrane region" description="Helical" evidence="2">
    <location>
        <begin position="739"/>
        <end position="760"/>
    </location>
</feature>
<feature type="transmembrane region" description="Helical" evidence="2">
    <location>
        <begin position="207"/>
        <end position="224"/>
    </location>
</feature>
<feature type="transmembrane region" description="Helical" evidence="2">
    <location>
        <begin position="343"/>
        <end position="361"/>
    </location>
</feature>
<feature type="transmembrane region" description="Helical" evidence="2">
    <location>
        <begin position="416"/>
        <end position="435"/>
    </location>
</feature>
<keyword evidence="4" id="KW-1185">Reference proteome</keyword>
<feature type="transmembrane region" description="Helical" evidence="2">
    <location>
        <begin position="373"/>
        <end position="396"/>
    </location>
</feature>
<feature type="region of interest" description="Disordered" evidence="1">
    <location>
        <begin position="51"/>
        <end position="76"/>
    </location>
</feature>
<dbReference type="EMBL" id="AP023356">
    <property type="protein sequence ID" value="BCJ41058.1"/>
    <property type="molecule type" value="Genomic_DNA"/>
</dbReference>
<dbReference type="NCBIfam" id="NF047321">
    <property type="entry name" value="SCO7613_CTERM"/>
    <property type="match status" value="1"/>
</dbReference>
<keyword evidence="2" id="KW-1133">Transmembrane helix</keyword>
<feature type="transmembrane region" description="Helical" evidence="2">
    <location>
        <begin position="442"/>
        <end position="458"/>
    </location>
</feature>
<feature type="transmembrane region" description="Helical" evidence="2">
    <location>
        <begin position="595"/>
        <end position="614"/>
    </location>
</feature>
<organism evidence="3 4">
    <name type="scientific">Actinoplanes ianthinogenes</name>
    <dbReference type="NCBI Taxonomy" id="122358"/>
    <lineage>
        <taxon>Bacteria</taxon>
        <taxon>Bacillati</taxon>
        <taxon>Actinomycetota</taxon>
        <taxon>Actinomycetes</taxon>
        <taxon>Micromonosporales</taxon>
        <taxon>Micromonosporaceae</taxon>
        <taxon>Actinoplanes</taxon>
    </lineage>
</organism>
<feature type="transmembrane region" description="Helical" evidence="2">
    <location>
        <begin position="289"/>
        <end position="309"/>
    </location>
</feature>
<evidence type="ECO:0008006" key="5">
    <source>
        <dbReference type="Google" id="ProtNLM"/>
    </source>
</evidence>
<feature type="transmembrane region" description="Helical" evidence="2">
    <location>
        <begin position="546"/>
        <end position="566"/>
    </location>
</feature>
<dbReference type="Proteomes" id="UP000676967">
    <property type="component" value="Chromosome"/>
</dbReference>
<feature type="transmembrane region" description="Helical" evidence="2">
    <location>
        <begin position="970"/>
        <end position="989"/>
    </location>
</feature>
<feature type="transmembrane region" description="Helical" evidence="2">
    <location>
        <begin position="1001"/>
        <end position="1018"/>
    </location>
</feature>